<dbReference type="AlphaFoldDB" id="A0A0A9GYT9"/>
<dbReference type="EMBL" id="GBRH01169187">
    <property type="protein sequence ID" value="JAE28709.1"/>
    <property type="molecule type" value="Transcribed_RNA"/>
</dbReference>
<evidence type="ECO:0000313" key="1">
    <source>
        <dbReference type="EMBL" id="JAE28709.1"/>
    </source>
</evidence>
<reference evidence="1" key="1">
    <citation type="submission" date="2014-09" db="EMBL/GenBank/DDBJ databases">
        <authorList>
            <person name="Magalhaes I.L.F."/>
            <person name="Oliveira U."/>
            <person name="Santos F.R."/>
            <person name="Vidigal T.H.D.A."/>
            <person name="Brescovit A.D."/>
            <person name="Santos A.J."/>
        </authorList>
    </citation>
    <scope>NUCLEOTIDE SEQUENCE</scope>
    <source>
        <tissue evidence="1">Shoot tissue taken approximately 20 cm above the soil surface</tissue>
    </source>
</reference>
<name>A0A0A9GYT9_ARUDO</name>
<reference evidence="1" key="2">
    <citation type="journal article" date="2015" name="Data Brief">
        <title>Shoot transcriptome of the giant reed, Arundo donax.</title>
        <authorList>
            <person name="Barrero R.A."/>
            <person name="Guerrero F.D."/>
            <person name="Moolhuijzen P."/>
            <person name="Goolsby J.A."/>
            <person name="Tidwell J."/>
            <person name="Bellgard S.E."/>
            <person name="Bellgard M.I."/>
        </authorList>
    </citation>
    <scope>NUCLEOTIDE SEQUENCE</scope>
    <source>
        <tissue evidence="1">Shoot tissue taken approximately 20 cm above the soil surface</tissue>
    </source>
</reference>
<organism evidence="1">
    <name type="scientific">Arundo donax</name>
    <name type="common">Giant reed</name>
    <name type="synonym">Donax arundinaceus</name>
    <dbReference type="NCBI Taxonomy" id="35708"/>
    <lineage>
        <taxon>Eukaryota</taxon>
        <taxon>Viridiplantae</taxon>
        <taxon>Streptophyta</taxon>
        <taxon>Embryophyta</taxon>
        <taxon>Tracheophyta</taxon>
        <taxon>Spermatophyta</taxon>
        <taxon>Magnoliopsida</taxon>
        <taxon>Liliopsida</taxon>
        <taxon>Poales</taxon>
        <taxon>Poaceae</taxon>
        <taxon>PACMAD clade</taxon>
        <taxon>Arundinoideae</taxon>
        <taxon>Arundineae</taxon>
        <taxon>Arundo</taxon>
    </lineage>
</organism>
<proteinExistence type="predicted"/>
<sequence>MLHKYYETASGFFFFMLCLPFQKTTESG</sequence>
<accession>A0A0A9GYT9</accession>
<protein>
    <submittedName>
        <fullName evidence="1">Uncharacterized protein</fullName>
    </submittedName>
</protein>